<evidence type="ECO:0000313" key="2">
    <source>
        <dbReference type="Proteomes" id="UP000519439"/>
    </source>
</evidence>
<dbReference type="EMBL" id="JACIDC010000013">
    <property type="protein sequence ID" value="MBB4041635.1"/>
    <property type="molecule type" value="Genomic_DNA"/>
</dbReference>
<accession>A0A7W6IIR7</accession>
<comment type="caution">
    <text evidence="1">The sequence shown here is derived from an EMBL/GenBank/DDBJ whole genome shotgun (WGS) entry which is preliminary data.</text>
</comment>
<protein>
    <recommendedName>
        <fullName evidence="3">Restriction endonuclease</fullName>
    </recommendedName>
</protein>
<evidence type="ECO:0000313" key="1">
    <source>
        <dbReference type="EMBL" id="MBB4041635.1"/>
    </source>
</evidence>
<evidence type="ECO:0008006" key="3">
    <source>
        <dbReference type="Google" id="ProtNLM"/>
    </source>
</evidence>
<name>A0A7W6IIR7_9HYPH</name>
<proteinExistence type="predicted"/>
<dbReference type="RefSeq" id="WP_027316144.1">
    <property type="nucleotide sequence ID" value="NZ_JACIDC010000013.1"/>
</dbReference>
<dbReference type="Proteomes" id="UP000519439">
    <property type="component" value="Unassembled WGS sequence"/>
</dbReference>
<sequence length="453" mass="50692">MAIFSRRTLQTFLNELAPRLDDEARKKILSSLNGRKASVALGFEWELIVLTLLNRIGSVRYEPDLGASRRPDVLFSSDDEQPIHFLADITTVTDEGLEEDNPVLKFSAFLREKASKLGIPGGFNYDVRGQRDAAGKMRLMLPRERFREFLESRVTPELKRIQREKPETHRFDIEEPPDVSFSIGYDAREKFWSGHYPSYVAASSADQNSVFSALKKKARQLKESIQDSSDPAEASAPPLGIVLCDGNCRLLQLDASGQISLPRVIGRFFEQTTSISFVLALTFPPVRLDMFGAHQDHMILGTLYSNPRARAPIDHDHMLDLLNRGLGTLPQPIATPAAALGWMERRPNPYAGKPFSNVRYGVQSIMGGVNNVKISARLVLDLLAGEITAAELAEKTGQPNDPDWLKNPFLHAVKAGQLIKDIKVSRDEHNDDDWLEIEFVSGDPAVSRFRIDE</sequence>
<dbReference type="AlphaFoldDB" id="A0A7W6IIR7"/>
<gene>
    <name evidence="1" type="ORF">GGR34_003313</name>
</gene>
<keyword evidence="2" id="KW-1185">Reference proteome</keyword>
<reference evidence="1 2" key="1">
    <citation type="submission" date="2020-08" db="EMBL/GenBank/DDBJ databases">
        <title>Genomic Encyclopedia of Type Strains, Phase IV (KMG-IV): sequencing the most valuable type-strain genomes for metagenomic binning, comparative biology and taxonomic classification.</title>
        <authorList>
            <person name="Goeker M."/>
        </authorList>
    </citation>
    <scope>NUCLEOTIDE SEQUENCE [LARGE SCALE GENOMIC DNA]</scope>
    <source>
        <strain evidence="1 2">DSM 15743</strain>
    </source>
</reference>
<organism evidence="1 2">
    <name type="scientific">Microvirga flocculans</name>
    <dbReference type="NCBI Taxonomy" id="217168"/>
    <lineage>
        <taxon>Bacteria</taxon>
        <taxon>Pseudomonadati</taxon>
        <taxon>Pseudomonadota</taxon>
        <taxon>Alphaproteobacteria</taxon>
        <taxon>Hyphomicrobiales</taxon>
        <taxon>Methylobacteriaceae</taxon>
        <taxon>Microvirga</taxon>
    </lineage>
</organism>